<keyword evidence="3" id="KW-1185">Reference proteome</keyword>
<dbReference type="Gene3D" id="1.25.40.1010">
    <property type="match status" value="1"/>
</dbReference>
<feature type="non-terminal residue" evidence="2">
    <location>
        <position position="233"/>
    </location>
</feature>
<dbReference type="PANTHER" id="PTHR22767:SF2">
    <property type="entry name" value="N(ALPHA)-ACETYLTRANSFERASE 15_16, ISOFORM A"/>
    <property type="match status" value="1"/>
</dbReference>
<feature type="region of interest" description="Disordered" evidence="1">
    <location>
        <begin position="214"/>
        <end position="233"/>
    </location>
</feature>
<gene>
    <name evidence="2" type="ORF">CFOL_v3_19585</name>
</gene>
<feature type="non-terminal residue" evidence="2">
    <location>
        <position position="1"/>
    </location>
</feature>
<dbReference type="STRING" id="3775.A0A1Q3C7B1"/>
<evidence type="ECO:0000313" key="3">
    <source>
        <dbReference type="Proteomes" id="UP000187406"/>
    </source>
</evidence>
<sequence>VIQAEDPLAEATKYLKLLQRNSPDSLEMLSFEVNMRKHKILLPFQQSLRLDAENPDSHHCLIRFFHKVGSLPEPLADAEKLIWSVPVCNSFGIQFQEKSLIDANKVFLGKHEGYSLMHSSSAAEILHHLEPNKESEAIKVIEDSTQCYAAYCVALGPVGKWKLKDCIAVHKLIKTVLVDHDAALSLSDENQQHFDIYLVETNMGHTYFEGNHSSAMPNSSYKQPCKNPENGGS</sequence>
<dbReference type="PANTHER" id="PTHR22767">
    <property type="entry name" value="N-TERMINAL ACETYLTRANSFERASE-RELATED"/>
    <property type="match status" value="1"/>
</dbReference>
<dbReference type="InParanoid" id="A0A1Q3C7B1"/>
<name>A0A1Q3C7B1_CEPFO</name>
<dbReference type="OrthoDB" id="10263032at2759"/>
<evidence type="ECO:0000313" key="2">
    <source>
        <dbReference type="EMBL" id="GAV76110.1"/>
    </source>
</evidence>
<dbReference type="EMBL" id="BDDD01001449">
    <property type="protein sequence ID" value="GAV76110.1"/>
    <property type="molecule type" value="Genomic_DNA"/>
</dbReference>
<evidence type="ECO:0000256" key="1">
    <source>
        <dbReference type="SAM" id="MobiDB-lite"/>
    </source>
</evidence>
<comment type="caution">
    <text evidence="2">The sequence shown here is derived from an EMBL/GenBank/DDBJ whole genome shotgun (WGS) entry which is preliminary data.</text>
</comment>
<protein>
    <submittedName>
        <fullName evidence="2">NARP1 domain-containing protein</fullName>
    </submittedName>
</protein>
<dbReference type="GO" id="GO:0005737">
    <property type="term" value="C:cytoplasm"/>
    <property type="evidence" value="ECO:0007669"/>
    <property type="project" value="TreeGrafter"/>
</dbReference>
<accession>A0A1Q3C7B1</accession>
<dbReference type="AlphaFoldDB" id="A0A1Q3C7B1"/>
<dbReference type="Proteomes" id="UP000187406">
    <property type="component" value="Unassembled WGS sequence"/>
</dbReference>
<reference evidence="3" key="1">
    <citation type="submission" date="2016-04" db="EMBL/GenBank/DDBJ databases">
        <title>Cephalotus genome sequencing.</title>
        <authorList>
            <person name="Fukushima K."/>
            <person name="Hasebe M."/>
            <person name="Fang X."/>
        </authorList>
    </citation>
    <scope>NUCLEOTIDE SEQUENCE [LARGE SCALE GENOMIC DNA]</scope>
    <source>
        <strain evidence="3">cv. St1</strain>
    </source>
</reference>
<organism evidence="2 3">
    <name type="scientific">Cephalotus follicularis</name>
    <name type="common">Albany pitcher plant</name>
    <dbReference type="NCBI Taxonomy" id="3775"/>
    <lineage>
        <taxon>Eukaryota</taxon>
        <taxon>Viridiplantae</taxon>
        <taxon>Streptophyta</taxon>
        <taxon>Embryophyta</taxon>
        <taxon>Tracheophyta</taxon>
        <taxon>Spermatophyta</taxon>
        <taxon>Magnoliopsida</taxon>
        <taxon>eudicotyledons</taxon>
        <taxon>Gunneridae</taxon>
        <taxon>Pentapetalae</taxon>
        <taxon>rosids</taxon>
        <taxon>fabids</taxon>
        <taxon>Oxalidales</taxon>
        <taxon>Cephalotaceae</taxon>
        <taxon>Cephalotus</taxon>
    </lineage>
</organism>
<proteinExistence type="predicted"/>